<name>A0A5J4VUU6_9EUKA</name>
<dbReference type="PANTHER" id="PTHR37049:SF4">
    <property type="entry name" value="RHODANESE DOMAIN-CONTAINING PROTEIN"/>
    <property type="match status" value="1"/>
</dbReference>
<organism evidence="3 4">
    <name type="scientific">Streblomastix strix</name>
    <dbReference type="NCBI Taxonomy" id="222440"/>
    <lineage>
        <taxon>Eukaryota</taxon>
        <taxon>Metamonada</taxon>
        <taxon>Preaxostyla</taxon>
        <taxon>Oxymonadida</taxon>
        <taxon>Streblomastigidae</taxon>
        <taxon>Streblomastix</taxon>
    </lineage>
</organism>
<feature type="region of interest" description="Disordered" evidence="1">
    <location>
        <begin position="748"/>
        <end position="775"/>
    </location>
</feature>
<comment type="caution">
    <text evidence="3">The sequence shown here is derived from an EMBL/GenBank/DDBJ whole genome shotgun (WGS) entry which is preliminary data.</text>
</comment>
<dbReference type="InterPro" id="IPR029045">
    <property type="entry name" value="ClpP/crotonase-like_dom_sf"/>
</dbReference>
<evidence type="ECO:0000256" key="2">
    <source>
        <dbReference type="SAM" id="SignalP"/>
    </source>
</evidence>
<feature type="chain" id="PRO_5023895757" evidence="2">
    <location>
        <begin position="18"/>
        <end position="775"/>
    </location>
</feature>
<protein>
    <submittedName>
        <fullName evidence="3">Uncharacterized protein</fullName>
    </submittedName>
</protein>
<dbReference type="EMBL" id="SNRW01004793">
    <property type="protein sequence ID" value="KAA6386461.1"/>
    <property type="molecule type" value="Genomic_DNA"/>
</dbReference>
<reference evidence="3 4" key="1">
    <citation type="submission" date="2019-03" db="EMBL/GenBank/DDBJ databases">
        <title>Single cell metagenomics reveals metabolic interactions within the superorganism composed of flagellate Streblomastix strix and complex community of Bacteroidetes bacteria on its surface.</title>
        <authorList>
            <person name="Treitli S.C."/>
            <person name="Kolisko M."/>
            <person name="Husnik F."/>
            <person name="Keeling P."/>
            <person name="Hampl V."/>
        </authorList>
    </citation>
    <scope>NUCLEOTIDE SEQUENCE [LARGE SCALE GENOMIC DNA]</scope>
    <source>
        <strain evidence="3">ST1C</strain>
    </source>
</reference>
<evidence type="ECO:0000313" key="4">
    <source>
        <dbReference type="Proteomes" id="UP000324800"/>
    </source>
</evidence>
<dbReference type="OrthoDB" id="2437318at2759"/>
<gene>
    <name evidence="3" type="ORF">EZS28_018010</name>
</gene>
<accession>A0A5J4VUU6</accession>
<evidence type="ECO:0000313" key="3">
    <source>
        <dbReference type="EMBL" id="KAA6386461.1"/>
    </source>
</evidence>
<keyword evidence="2" id="KW-0732">Signal</keyword>
<dbReference type="Gene3D" id="3.90.226.10">
    <property type="entry name" value="2-enoyl-CoA Hydratase, Chain A, domain 1"/>
    <property type="match status" value="1"/>
</dbReference>
<dbReference type="InterPro" id="IPR052766">
    <property type="entry name" value="S41A_metabolite_peptidase"/>
</dbReference>
<dbReference type="PANTHER" id="PTHR37049">
    <property type="entry name" value="PEPTIDASE S41 FAMILY PROTEIN"/>
    <property type="match status" value="1"/>
</dbReference>
<proteinExistence type="predicted"/>
<dbReference type="Proteomes" id="UP000324800">
    <property type="component" value="Unassembled WGS sequence"/>
</dbReference>
<dbReference type="AlphaFoldDB" id="A0A5J4VUU6"/>
<dbReference type="SUPFAM" id="SSF52096">
    <property type="entry name" value="ClpP/crotonase"/>
    <property type="match status" value="1"/>
</dbReference>
<evidence type="ECO:0000256" key="1">
    <source>
        <dbReference type="SAM" id="MobiDB-lite"/>
    </source>
</evidence>
<feature type="signal peptide" evidence="2">
    <location>
        <begin position="1"/>
        <end position="17"/>
    </location>
</feature>
<sequence>MTSIFLLTLILTCQISAKCIFKDGQISSLSDGLDCFRSIPLDKSSEEFTSTINLLKTYLQSYTFVDTSLNPNVNKVGYDQSPVDIFTSLDEIEQTSFNNTFDFYERIMVLLNNLKDAHTYFFPPCIQKFAYVLPYIFSIYQNGDLTQNVKVHIIIQDAHKVYIKNGGVDFEDDTEIIRINLKGKPIYSETNELNDGTYLASEAIAHWADEQVSTARSPVTRQNIAASGFFSYRFTAMYPHPEYENITVEYKLPNGTVSTTQLPFYVYQISSLNSFEDECPLEQDEVISNDEIGLYFFNELQIGIIVIPTFNPEDEDQFLFEIFRAVSIFKDISGEYFAQRIIIDVQSNPGGMVYLGAQTLRFLFPQAGHPIYPVVDQVRTPLNKEIAALDEYLQINFRNRTELMVNPEDMSIDNSFYRKGGRTRKTQSSETEKSLTVELTEKYGFYMNHLNNLMYYSEDWDWKRRVLFNPEDVLVITDGMSASTCSQFIKAIQQKHLARIVTVGVRDPRQPNLRQDISIASSGSAIGVDSIQEIKNYKEYAAVMNISNIPGNYIRSGIEMGFADRGLYGFTDGTKDQLMEYRIVDADFRYEVAPNLGETPQDESGLADFYSNILDIENEILGNVTNKDEFRINEGKKCLSWEVDFVQASSKGNCRGCLRGDQHSVFGYPCSSRGITEQEGRNIDGTSKIGVFDEEQCVFSHCKIGYYRKNIDVNGSMKDQCVLIPLGYKEERSEMTPDQREYRIQSGDKCGTTQYEPGPEDQPKIYEYYVSKTEG</sequence>